<dbReference type="PATRIC" id="fig|1235802.3.peg.6645"/>
<evidence type="ECO:0000313" key="2">
    <source>
        <dbReference type="Proteomes" id="UP000012589"/>
    </source>
</evidence>
<dbReference type="Proteomes" id="UP000012589">
    <property type="component" value="Unassembled WGS sequence"/>
</dbReference>
<dbReference type="HOGENOM" id="CLU_3152952_0_0_9"/>
<reference evidence="1 2" key="1">
    <citation type="journal article" date="2014" name="Genome Announc.">
        <title>Draft genome sequences of the altered schaedler flora, a defined bacterial community from gnotobiotic mice.</title>
        <authorList>
            <person name="Wannemuehler M.J."/>
            <person name="Overstreet A.M."/>
            <person name="Ward D.V."/>
            <person name="Phillips G.J."/>
        </authorList>
    </citation>
    <scope>NUCLEOTIDE SEQUENCE [LARGE SCALE GENOMIC DNA]</scope>
    <source>
        <strain evidence="1 2">ASF492</strain>
    </source>
</reference>
<evidence type="ECO:0000313" key="1">
    <source>
        <dbReference type="EMBL" id="EMZ16184.1"/>
    </source>
</evidence>
<gene>
    <name evidence="1" type="ORF">C823_06278</name>
</gene>
<protein>
    <submittedName>
        <fullName evidence="1">Uncharacterized protein</fullName>
    </submittedName>
</protein>
<comment type="caution">
    <text evidence="1">The sequence shown here is derived from an EMBL/GenBank/DDBJ whole genome shotgun (WGS) entry which is preliminary data.</text>
</comment>
<sequence>MDEARLEIDNRDIVCYRPTSFGEELDFWFEIEFFIENGQIKAVFDVNI</sequence>
<accession>N1ZV26</accession>
<dbReference type="AlphaFoldDB" id="N1ZV26"/>
<dbReference type="STRING" id="1235802.C823_06278"/>
<keyword evidence="2" id="KW-1185">Reference proteome</keyword>
<dbReference type="EMBL" id="AQFT01000243">
    <property type="protein sequence ID" value="EMZ16184.1"/>
    <property type="molecule type" value="Genomic_DNA"/>
</dbReference>
<proteinExistence type="predicted"/>
<organism evidence="1 2">
    <name type="scientific">Eubacterium plexicaudatum ASF492</name>
    <dbReference type="NCBI Taxonomy" id="1235802"/>
    <lineage>
        <taxon>Bacteria</taxon>
        <taxon>Bacillati</taxon>
        <taxon>Bacillota</taxon>
        <taxon>Clostridia</taxon>
        <taxon>Eubacteriales</taxon>
        <taxon>Eubacteriaceae</taxon>
        <taxon>Eubacterium</taxon>
    </lineage>
</organism>
<name>N1ZV26_9FIRM</name>